<proteinExistence type="predicted"/>
<keyword evidence="3" id="KW-1185">Reference proteome</keyword>
<evidence type="ECO:0000259" key="1">
    <source>
        <dbReference type="Pfam" id="PF01370"/>
    </source>
</evidence>
<dbReference type="RefSeq" id="XP_016624710.1">
    <property type="nucleotide sequence ID" value="XM_016759382.1"/>
</dbReference>
<dbReference type="SUPFAM" id="SSF51735">
    <property type="entry name" value="NAD(P)-binding Rossmann-fold domains"/>
    <property type="match status" value="1"/>
</dbReference>
<sequence length="214" mass="23496">MAIPRVLLTGVNGFIGSHLLSLFLEKSCFVQAVVRSEAKAKRVMNDFRDFERSSLDFSVVPDITAPGAFDQYIKNAQPLDVIIHAASPFNYTEAKTPSDFINSSSPCRCSSRPSRNPEAVASFAPEVGRRRFLVTPGSNSNQETCDILRKEFPELDDKIPLGRPGQHALPAGSFKIDNSSSQKELGVTYQPFETTVADTARDLLEVEKTLTAKA</sequence>
<feature type="domain" description="NAD-dependent epimerase/dehydratase" evidence="1">
    <location>
        <begin position="6"/>
        <end position="102"/>
    </location>
</feature>
<dbReference type="InterPro" id="IPR036291">
    <property type="entry name" value="NAD(P)-bd_dom_sf"/>
</dbReference>
<evidence type="ECO:0000313" key="2">
    <source>
        <dbReference type="EMBL" id="KIW98041.1"/>
    </source>
</evidence>
<organism evidence="2 3">
    <name type="scientific">Cladophialophora bantiana (strain ATCC 10958 / CBS 173.52 / CDC B-1940 / NIH 8579)</name>
    <name type="common">Xylohypha bantiana</name>
    <dbReference type="NCBI Taxonomy" id="1442370"/>
    <lineage>
        <taxon>Eukaryota</taxon>
        <taxon>Fungi</taxon>
        <taxon>Dikarya</taxon>
        <taxon>Ascomycota</taxon>
        <taxon>Pezizomycotina</taxon>
        <taxon>Eurotiomycetes</taxon>
        <taxon>Chaetothyriomycetidae</taxon>
        <taxon>Chaetothyriales</taxon>
        <taxon>Herpotrichiellaceae</taxon>
        <taxon>Cladophialophora</taxon>
    </lineage>
</organism>
<dbReference type="AlphaFoldDB" id="A0A0D2F7J3"/>
<protein>
    <recommendedName>
        <fullName evidence="1">NAD-dependent epimerase/dehydratase domain-containing protein</fullName>
    </recommendedName>
</protein>
<reference evidence="2" key="1">
    <citation type="submission" date="2015-01" db="EMBL/GenBank/DDBJ databases">
        <title>The Genome Sequence of Cladophialophora bantiana CBS 173.52.</title>
        <authorList>
            <consortium name="The Broad Institute Genomics Platform"/>
            <person name="Cuomo C."/>
            <person name="de Hoog S."/>
            <person name="Gorbushina A."/>
            <person name="Stielow B."/>
            <person name="Teixiera M."/>
            <person name="Abouelleil A."/>
            <person name="Chapman S.B."/>
            <person name="Priest M."/>
            <person name="Young S.K."/>
            <person name="Wortman J."/>
            <person name="Nusbaum C."/>
            <person name="Birren B."/>
        </authorList>
    </citation>
    <scope>NUCLEOTIDE SEQUENCE [LARGE SCALE GENOMIC DNA]</scope>
    <source>
        <strain evidence="2">CBS 173.52</strain>
    </source>
</reference>
<dbReference type="Proteomes" id="UP000053789">
    <property type="component" value="Unassembled WGS sequence"/>
</dbReference>
<accession>A0A0D2F7J3</accession>
<dbReference type="Pfam" id="PF01370">
    <property type="entry name" value="Epimerase"/>
    <property type="match status" value="1"/>
</dbReference>
<dbReference type="Gene3D" id="3.40.50.720">
    <property type="entry name" value="NAD(P)-binding Rossmann-like Domain"/>
    <property type="match status" value="2"/>
</dbReference>
<gene>
    <name evidence="2" type="ORF">Z519_01625</name>
</gene>
<dbReference type="EMBL" id="KN846981">
    <property type="protein sequence ID" value="KIW98041.1"/>
    <property type="molecule type" value="Genomic_DNA"/>
</dbReference>
<dbReference type="HOGENOM" id="CLU_007383_9_2_1"/>
<evidence type="ECO:0000313" key="3">
    <source>
        <dbReference type="Proteomes" id="UP000053789"/>
    </source>
</evidence>
<dbReference type="GeneID" id="27694553"/>
<name>A0A0D2F7J3_CLAB1</name>
<dbReference type="InterPro" id="IPR001509">
    <property type="entry name" value="Epimerase_deHydtase"/>
</dbReference>
<dbReference type="VEuPathDB" id="FungiDB:Z519_01625"/>
<dbReference type="OrthoDB" id="2735536at2759"/>